<dbReference type="OMA" id="IPANTDW"/>
<dbReference type="InterPro" id="IPR050817">
    <property type="entry name" value="DjlA_DnaK_co-chaperone"/>
</dbReference>
<dbReference type="VEuPathDB" id="FungiDB:Bcin11g05500"/>
<dbReference type="KEGG" id="bfu:BCIN_11g05500"/>
<feature type="domain" description="J" evidence="3">
    <location>
        <begin position="14"/>
        <end position="82"/>
    </location>
</feature>
<feature type="compositionally biased region" description="Basic residues" evidence="1">
    <location>
        <begin position="376"/>
        <end position="386"/>
    </location>
</feature>
<dbReference type="PRINTS" id="PR00625">
    <property type="entry name" value="JDOMAIN"/>
</dbReference>
<organism evidence="4 5">
    <name type="scientific">Botryotinia fuckeliana (strain B05.10)</name>
    <name type="common">Noble rot fungus</name>
    <name type="synonym">Botrytis cinerea</name>
    <dbReference type="NCBI Taxonomy" id="332648"/>
    <lineage>
        <taxon>Eukaryota</taxon>
        <taxon>Fungi</taxon>
        <taxon>Dikarya</taxon>
        <taxon>Ascomycota</taxon>
        <taxon>Pezizomycotina</taxon>
        <taxon>Leotiomycetes</taxon>
        <taxon>Helotiales</taxon>
        <taxon>Sclerotiniaceae</taxon>
        <taxon>Botrytis</taxon>
    </lineage>
</organism>
<reference evidence="4 5" key="2">
    <citation type="journal article" date="2012" name="Eukaryot. Cell">
        <title>Genome update of Botrytis cinerea strains B05.10 and T4.</title>
        <authorList>
            <person name="Staats M."/>
            <person name="van Kan J.A."/>
        </authorList>
    </citation>
    <scope>NUCLEOTIDE SEQUENCE [LARGE SCALE GENOMIC DNA]</scope>
    <source>
        <strain evidence="4 5">B05.10</strain>
    </source>
</reference>
<dbReference type="RefSeq" id="XP_001549082.1">
    <property type="nucleotide sequence ID" value="XM_001549032.2"/>
</dbReference>
<protein>
    <recommendedName>
        <fullName evidence="3">J domain-containing protein</fullName>
    </recommendedName>
</protein>
<dbReference type="SMART" id="SM00271">
    <property type="entry name" value="DnaJ"/>
    <property type="match status" value="1"/>
</dbReference>
<feature type="region of interest" description="Disordered" evidence="1">
    <location>
        <begin position="524"/>
        <end position="566"/>
    </location>
</feature>
<dbReference type="InterPro" id="IPR001623">
    <property type="entry name" value="DnaJ_domain"/>
</dbReference>
<dbReference type="CDD" id="cd06257">
    <property type="entry name" value="DnaJ"/>
    <property type="match status" value="1"/>
</dbReference>
<keyword evidence="5" id="KW-1185">Reference proteome</keyword>
<feature type="compositionally biased region" description="Low complexity" evidence="1">
    <location>
        <begin position="393"/>
        <end position="402"/>
    </location>
</feature>
<dbReference type="EMBL" id="CP009815">
    <property type="protein sequence ID" value="ATZ55280.1"/>
    <property type="molecule type" value="Genomic_DNA"/>
</dbReference>
<evidence type="ECO:0000256" key="2">
    <source>
        <dbReference type="SAM" id="Phobius"/>
    </source>
</evidence>
<dbReference type="GeneID" id="5429602"/>
<dbReference type="InterPro" id="IPR036869">
    <property type="entry name" value="J_dom_sf"/>
</dbReference>
<accession>A0A384JXH6</accession>
<feature type="region of interest" description="Disordered" evidence="1">
    <location>
        <begin position="437"/>
        <end position="458"/>
    </location>
</feature>
<feature type="region of interest" description="Disordered" evidence="1">
    <location>
        <begin position="281"/>
        <end position="425"/>
    </location>
</feature>
<reference evidence="4 5" key="3">
    <citation type="journal article" date="2017" name="Mol. Plant Pathol.">
        <title>A gapless genome sequence of the fungus Botrytis cinerea.</title>
        <authorList>
            <person name="Van Kan J.A."/>
            <person name="Stassen J.H."/>
            <person name="Mosbach A."/>
            <person name="Van Der Lee T.A."/>
            <person name="Faino L."/>
            <person name="Farmer A.D."/>
            <person name="Papasotiriou D.G."/>
            <person name="Zhou S."/>
            <person name="Seidl M.F."/>
            <person name="Cottam E."/>
            <person name="Edel D."/>
            <person name="Hahn M."/>
            <person name="Schwartz D.C."/>
            <person name="Dietrich R.A."/>
            <person name="Widdison S."/>
            <person name="Scalliet G."/>
        </authorList>
    </citation>
    <scope>NUCLEOTIDE SEQUENCE [LARGE SCALE GENOMIC DNA]</scope>
    <source>
        <strain evidence="4 5">B05.10</strain>
    </source>
</reference>
<feature type="transmembrane region" description="Helical" evidence="2">
    <location>
        <begin position="238"/>
        <end position="257"/>
    </location>
</feature>
<proteinExistence type="predicted"/>
<dbReference type="SUPFAM" id="SSF46565">
    <property type="entry name" value="Chaperone J-domain"/>
    <property type="match status" value="1"/>
</dbReference>
<evidence type="ECO:0000313" key="5">
    <source>
        <dbReference type="Proteomes" id="UP000001798"/>
    </source>
</evidence>
<name>A0A384JXH6_BOTFB</name>
<feature type="compositionally biased region" description="Polar residues" evidence="1">
    <location>
        <begin position="324"/>
        <end position="335"/>
    </location>
</feature>
<keyword evidence="2" id="KW-0472">Membrane</keyword>
<dbReference type="PANTHER" id="PTHR24074">
    <property type="entry name" value="CO-CHAPERONE PROTEIN DJLA"/>
    <property type="match status" value="1"/>
</dbReference>
<evidence type="ECO:0000259" key="3">
    <source>
        <dbReference type="PROSITE" id="PS50076"/>
    </source>
</evidence>
<feature type="compositionally biased region" description="Low complexity" evidence="1">
    <location>
        <begin position="365"/>
        <end position="375"/>
    </location>
</feature>
<dbReference type="Gene3D" id="1.10.287.110">
    <property type="entry name" value="DnaJ domain"/>
    <property type="match status" value="1"/>
</dbReference>
<evidence type="ECO:0000313" key="4">
    <source>
        <dbReference type="EMBL" id="ATZ55280.1"/>
    </source>
</evidence>
<sequence>MSKRKECHTPNFTPHYYNLDLPISATQEDIEQAHFRLLQLVHPDNLRGPEQTRSVKNAIQLINEAYEVLSDDEKRYHHRNVCEKTFGCRFKSDFRPRFGLDFWNSHWGKKHHEIDSFAPKPWPWDYNTLSTKLMCPTGGKAGLQFCTATWVNVAHILVDNLLPYSMSDNIWRRVETWRSGIPGNETTKDVNLDFQRGCDNFKIMVKSKEAYIPWSQIPANTDWPTLGNRCQLFCGDILIAPVSIVFLINILLLLVSLQTIKKSESQQLPVVWRPSAMYSPASTHSTIEDSIAQSQQQPETRASHRKSPFYPSERDYYADEEFTPSYSRENPQSYSVKEVSSRYTIPSKKSKPTRVSSVTTRHGRATNSATTTPNTNRHKVPKKPRPRSPSPSPSSSTSISSTTQLSKTNTKAKQPPSPANASQFFSLNPSEKHYYYSNHDLPLRERRNTSTTYPPTRQRYVHYEDEKDWADDERTPRLCMALTATGKPCARRVSMATPLSGSTVDALVSPLCFQHRHVRKWVKGASERDPPLEESVSSVEVERLPEEQRRRSSVRFLDDDGSDDEY</sequence>
<dbReference type="OrthoDB" id="10250354at2759"/>
<feature type="compositionally biased region" description="Polar residues" evidence="1">
    <location>
        <begin position="403"/>
        <end position="412"/>
    </location>
</feature>
<keyword evidence="2" id="KW-1133">Transmembrane helix</keyword>
<gene>
    <name evidence="4" type="ORF">BCIN_11g05500</name>
</gene>
<evidence type="ECO:0000256" key="1">
    <source>
        <dbReference type="SAM" id="MobiDB-lite"/>
    </source>
</evidence>
<dbReference type="PROSITE" id="PS50076">
    <property type="entry name" value="DNAJ_2"/>
    <property type="match status" value="1"/>
</dbReference>
<feature type="compositionally biased region" description="Basic and acidic residues" evidence="1">
    <location>
        <begin position="540"/>
        <end position="550"/>
    </location>
</feature>
<dbReference type="AlphaFoldDB" id="A0A384JXH6"/>
<feature type="compositionally biased region" description="Polar residues" evidence="1">
    <location>
        <begin position="291"/>
        <end position="300"/>
    </location>
</feature>
<dbReference type="Proteomes" id="UP000001798">
    <property type="component" value="Chromosome 11"/>
</dbReference>
<reference evidence="4 5" key="1">
    <citation type="journal article" date="2011" name="PLoS Genet.">
        <title>Genomic analysis of the necrotrophic fungal pathogens Sclerotinia sclerotiorum and Botrytis cinerea.</title>
        <authorList>
            <person name="Amselem J."/>
            <person name="Cuomo C.A."/>
            <person name="van Kan J.A."/>
            <person name="Viaud M."/>
            <person name="Benito E.P."/>
            <person name="Couloux A."/>
            <person name="Coutinho P.M."/>
            <person name="de Vries R.P."/>
            <person name="Dyer P.S."/>
            <person name="Fillinger S."/>
            <person name="Fournier E."/>
            <person name="Gout L."/>
            <person name="Hahn M."/>
            <person name="Kohn L."/>
            <person name="Lapalu N."/>
            <person name="Plummer K.M."/>
            <person name="Pradier J.M."/>
            <person name="Quevillon E."/>
            <person name="Sharon A."/>
            <person name="Simon A."/>
            <person name="ten Have A."/>
            <person name="Tudzynski B."/>
            <person name="Tudzynski P."/>
            <person name="Wincker P."/>
            <person name="Andrew M."/>
            <person name="Anthouard V."/>
            <person name="Beever R.E."/>
            <person name="Beffa R."/>
            <person name="Benoit I."/>
            <person name="Bouzid O."/>
            <person name="Brault B."/>
            <person name="Chen Z."/>
            <person name="Choquer M."/>
            <person name="Collemare J."/>
            <person name="Cotton P."/>
            <person name="Danchin E.G."/>
            <person name="Da Silva C."/>
            <person name="Gautier A."/>
            <person name="Giraud C."/>
            <person name="Giraud T."/>
            <person name="Gonzalez C."/>
            <person name="Grossetete S."/>
            <person name="Guldener U."/>
            <person name="Henrissat B."/>
            <person name="Howlett B.J."/>
            <person name="Kodira C."/>
            <person name="Kretschmer M."/>
            <person name="Lappartient A."/>
            <person name="Leroch M."/>
            <person name="Levis C."/>
            <person name="Mauceli E."/>
            <person name="Neuveglise C."/>
            <person name="Oeser B."/>
            <person name="Pearson M."/>
            <person name="Poulain J."/>
            <person name="Poussereau N."/>
            <person name="Quesneville H."/>
            <person name="Rascle C."/>
            <person name="Schumacher J."/>
            <person name="Segurens B."/>
            <person name="Sexton A."/>
            <person name="Silva E."/>
            <person name="Sirven C."/>
            <person name="Soanes D.M."/>
            <person name="Talbot N.J."/>
            <person name="Templeton M."/>
            <person name="Yandava C."/>
            <person name="Yarden O."/>
            <person name="Zeng Q."/>
            <person name="Rollins J.A."/>
            <person name="Lebrun M.H."/>
            <person name="Dickman M."/>
        </authorList>
    </citation>
    <scope>NUCLEOTIDE SEQUENCE [LARGE SCALE GENOMIC DNA]</scope>
    <source>
        <strain evidence="4 5">B05.10</strain>
    </source>
</reference>
<dbReference type="Pfam" id="PF00226">
    <property type="entry name" value="DnaJ"/>
    <property type="match status" value="1"/>
</dbReference>
<keyword evidence="2" id="KW-0812">Transmembrane</keyword>